<dbReference type="EMBL" id="CP021995">
    <property type="protein sequence ID" value="ASD27574.1"/>
    <property type="molecule type" value="Genomic_DNA"/>
</dbReference>
<name>A0A246KA78_BREDI</name>
<evidence type="ECO:0000313" key="1">
    <source>
        <dbReference type="EMBL" id="ASD27574.1"/>
    </source>
</evidence>
<gene>
    <name evidence="1" type="ORF">CD943_12135</name>
</gene>
<reference evidence="1 2" key="2">
    <citation type="submission" date="2017-06" db="EMBL/GenBank/DDBJ databases">
        <authorList>
            <person name="Kim H.J."/>
            <person name="Triplett B.A."/>
        </authorList>
    </citation>
    <scope>NUCLEOTIDE SEQUENCE [LARGE SCALE GENOMIC DNA]</scope>
    <source>
        <strain evidence="1 2">BZC3</strain>
    </source>
</reference>
<proteinExistence type="predicted"/>
<dbReference type="AlphaFoldDB" id="A0A246KA78"/>
<reference evidence="1 2" key="1">
    <citation type="submission" date="2017-06" db="EMBL/GenBank/DDBJ databases">
        <title>Biodegradation of gentamicin by bacterial consortia AMQD4 in synthetic medium and raw gentamicin sewage.</title>
        <authorList>
            <person name="Chang H."/>
            <person name="Feng Y."/>
            <person name="Li Z."/>
            <person name="Xue J."/>
            <person name="Cheng D."/>
        </authorList>
    </citation>
    <scope>NUCLEOTIDE SEQUENCE [LARGE SCALE GENOMIC DNA]</scope>
    <source>
        <strain evidence="1 2">BZC3</strain>
    </source>
</reference>
<organism evidence="1 2">
    <name type="scientific">Brevundimonas diminuta</name>
    <name type="common">Pseudomonas diminuta</name>
    <dbReference type="NCBI Taxonomy" id="293"/>
    <lineage>
        <taxon>Bacteria</taxon>
        <taxon>Pseudomonadati</taxon>
        <taxon>Pseudomonadota</taxon>
        <taxon>Alphaproteobacteria</taxon>
        <taxon>Caulobacterales</taxon>
        <taxon>Caulobacteraceae</taxon>
        <taxon>Brevundimonas</taxon>
    </lineage>
</organism>
<dbReference type="GeneID" id="56577950"/>
<protein>
    <submittedName>
        <fullName evidence="1">Uncharacterized protein</fullName>
    </submittedName>
</protein>
<evidence type="ECO:0000313" key="2">
    <source>
        <dbReference type="Proteomes" id="UP000197024"/>
    </source>
</evidence>
<accession>A0A246KA78</accession>
<dbReference type="RefSeq" id="WP_040344483.1">
    <property type="nucleotide sequence ID" value="NZ_CP021995.1"/>
</dbReference>
<dbReference type="Proteomes" id="UP000197024">
    <property type="component" value="Chromosome"/>
</dbReference>
<sequence length="144" mass="15410">MTKLMRLRRCALLVAVAAGVTAFASPQIAAAGPRAGGSYQLRAVVPVACWVRPDTTVVAETGRTGSVIEACNSPGGFTVSAAYRPLKATETARMTYGERSLNLTKTGNLELRRSNMAAIRTIAYRFDEVQLDEPLVLALTIQPI</sequence>